<feature type="non-terminal residue" evidence="2">
    <location>
        <position position="374"/>
    </location>
</feature>
<dbReference type="EC" id="2.7.7.49" evidence="1"/>
<keyword evidence="3" id="KW-1185">Reference proteome</keyword>
<dbReference type="EMBL" id="KZ356985">
    <property type="protein sequence ID" value="PIO59764.1"/>
    <property type="molecule type" value="Genomic_DNA"/>
</dbReference>
<dbReference type="OrthoDB" id="5865526at2759"/>
<dbReference type="InterPro" id="IPR043502">
    <property type="entry name" value="DNA/RNA_pol_sf"/>
</dbReference>
<dbReference type="AlphaFoldDB" id="A0A2G9TP47"/>
<proteinExistence type="predicted"/>
<evidence type="ECO:0000313" key="3">
    <source>
        <dbReference type="Proteomes" id="UP000230423"/>
    </source>
</evidence>
<evidence type="ECO:0000313" key="2">
    <source>
        <dbReference type="EMBL" id="PIO59764.1"/>
    </source>
</evidence>
<dbReference type="InterPro" id="IPR043128">
    <property type="entry name" value="Rev_trsase/Diguanyl_cyclase"/>
</dbReference>
<dbReference type="PANTHER" id="PTHR37984:SF5">
    <property type="entry name" value="PROTEIN NYNRIN-LIKE"/>
    <property type="match status" value="1"/>
</dbReference>
<dbReference type="Gene3D" id="3.10.10.10">
    <property type="entry name" value="HIV Type 1 Reverse Transcriptase, subunit A, domain 1"/>
    <property type="match status" value="1"/>
</dbReference>
<organism evidence="2 3">
    <name type="scientific">Teladorsagia circumcincta</name>
    <name type="common">Brown stomach worm</name>
    <name type="synonym">Ostertagia circumcincta</name>
    <dbReference type="NCBI Taxonomy" id="45464"/>
    <lineage>
        <taxon>Eukaryota</taxon>
        <taxon>Metazoa</taxon>
        <taxon>Ecdysozoa</taxon>
        <taxon>Nematoda</taxon>
        <taxon>Chromadorea</taxon>
        <taxon>Rhabditida</taxon>
        <taxon>Rhabditina</taxon>
        <taxon>Rhabditomorpha</taxon>
        <taxon>Strongyloidea</taxon>
        <taxon>Trichostrongylidae</taxon>
        <taxon>Teladorsagia</taxon>
    </lineage>
</organism>
<protein>
    <recommendedName>
        <fullName evidence="1">RNA-directed DNA polymerase</fullName>
        <ecNumber evidence="1">2.7.7.49</ecNumber>
    </recommendedName>
</protein>
<dbReference type="FunFam" id="3.30.70.270:FF:000020">
    <property type="entry name" value="Transposon Tf2-6 polyprotein-like Protein"/>
    <property type="match status" value="1"/>
</dbReference>
<dbReference type="InterPro" id="IPR050951">
    <property type="entry name" value="Retrovirus_Pol_polyprotein"/>
</dbReference>
<name>A0A2G9TP47_TELCI</name>
<dbReference type="SUPFAM" id="SSF56672">
    <property type="entry name" value="DNA/RNA polymerases"/>
    <property type="match status" value="1"/>
</dbReference>
<dbReference type="Gene3D" id="3.30.70.270">
    <property type="match status" value="1"/>
</dbReference>
<reference evidence="2 3" key="1">
    <citation type="submission" date="2015-09" db="EMBL/GenBank/DDBJ databases">
        <title>Draft genome of the parasitic nematode Teladorsagia circumcincta isolate WARC Sus (inbred).</title>
        <authorList>
            <person name="Mitreva M."/>
        </authorList>
    </citation>
    <scope>NUCLEOTIDE SEQUENCE [LARGE SCALE GENOMIC DNA]</scope>
    <source>
        <strain evidence="2 3">S</strain>
    </source>
</reference>
<accession>A0A2G9TP47</accession>
<dbReference type="PANTHER" id="PTHR37984">
    <property type="entry name" value="PROTEIN CBG26694"/>
    <property type="match status" value="1"/>
</dbReference>
<sequence length="374" mass="42783">MWTPDLQERCAYIFVARFSGQRLGSVWISDNKEFALSWPEHATTIDDCEKQLTVTDQGYAIQIWRRQPRHATDDAGLLRMVYTYKSCGSPATNPVCSNILNITEPRIQIQPWAFAISNAPVTNEQRQQLHDLFLEFQDRISSSSYDLGSYDHTQITIKTTTDVPPSRYRPTRIPSRLQKDLDEHINKLLAAGRIVESDTPWLHNTVLVRKKDGSLRSLRKVLERFRIFNIKVSAKKLTSVAQSTITFLGHELSGSTYTPAERNIKAIRDIPTPTSVRAVKGFLGMANFFRKFVRNFASIAAPLYALCKDKTPFHWGEAQATAFTRLKEILGRIRHHRLTLGYIPSLLIPFVPAQERLLRHDVLTHLRSLQTTIQ</sequence>
<evidence type="ECO:0000256" key="1">
    <source>
        <dbReference type="ARBA" id="ARBA00012493"/>
    </source>
</evidence>
<dbReference type="Proteomes" id="UP000230423">
    <property type="component" value="Unassembled WGS sequence"/>
</dbReference>
<gene>
    <name evidence="2" type="ORF">TELCIR_18761</name>
</gene>
<dbReference type="GO" id="GO:0003964">
    <property type="term" value="F:RNA-directed DNA polymerase activity"/>
    <property type="evidence" value="ECO:0007669"/>
    <property type="project" value="UniProtKB-EC"/>
</dbReference>